<feature type="region of interest" description="Disordered" evidence="1">
    <location>
        <begin position="1"/>
        <end position="23"/>
    </location>
</feature>
<evidence type="ECO:0000313" key="2">
    <source>
        <dbReference type="EMBL" id="EGT49441.1"/>
    </source>
</evidence>
<dbReference type="HOGENOM" id="CLU_644411_0_0_1"/>
<dbReference type="Proteomes" id="UP000008068">
    <property type="component" value="Unassembled WGS sequence"/>
</dbReference>
<feature type="compositionally biased region" description="Basic and acidic residues" evidence="1">
    <location>
        <begin position="259"/>
        <end position="273"/>
    </location>
</feature>
<evidence type="ECO:0000256" key="1">
    <source>
        <dbReference type="SAM" id="MobiDB-lite"/>
    </source>
</evidence>
<sequence>MWQPATWATARRPSTSNLTPGHYTDFPVPGEERFTTSESEGNILIARSILTPEDYESGQRSSLTAASYSALEPMIAKSQISGITDRSSSINCHPIFTEKLAILETTAMMKNGDTSHRHANAADSAVNDPFRSPITRSTKVSVLCQSGKPNQSEPVSTVEAEELATEQINKKVSYLTYLSGSDDGLHDGFAKGLSVFPENFGMRSPSVLTQQKMLVFTDDQSSSTSLSNNVQIHDEMTSSSVIPRKIKAVSKHKATQRLDHQQVRRNRRAEEAAAKISKTKQQDKGNHRRLRGQRAYNKGSELSVEEPAMLPAQEAMKAHARREQAKAARAQSPIFMFDEQRIIMDNFEEEHGQQPDRMDHFEHEDEAAGWMMDGGFGGDVDAGNDVAGNDLLVVDGFGNQEGIEFALMEGDDAFAHSSLALTPPQH</sequence>
<name>G0MD08_CAEBE</name>
<keyword evidence="3" id="KW-1185">Reference proteome</keyword>
<accession>G0MD08</accession>
<evidence type="ECO:0000313" key="3">
    <source>
        <dbReference type="Proteomes" id="UP000008068"/>
    </source>
</evidence>
<proteinExistence type="predicted"/>
<dbReference type="InParanoid" id="G0MD08"/>
<protein>
    <submittedName>
        <fullName evidence="2">Uncharacterized protein</fullName>
    </submittedName>
</protein>
<dbReference type="EMBL" id="GL379790">
    <property type="protein sequence ID" value="EGT49441.1"/>
    <property type="molecule type" value="Genomic_DNA"/>
</dbReference>
<gene>
    <name evidence="2" type="ORF">CAEBREN_18113</name>
</gene>
<dbReference type="AlphaFoldDB" id="G0MD08"/>
<feature type="region of interest" description="Disordered" evidence="1">
    <location>
        <begin position="259"/>
        <end position="293"/>
    </location>
</feature>
<reference evidence="3" key="1">
    <citation type="submission" date="2011-07" db="EMBL/GenBank/DDBJ databases">
        <authorList>
            <consortium name="Caenorhabditis brenneri Sequencing and Analysis Consortium"/>
            <person name="Wilson R.K."/>
        </authorList>
    </citation>
    <scope>NUCLEOTIDE SEQUENCE [LARGE SCALE GENOMIC DNA]</scope>
    <source>
        <strain evidence="3">PB2801</strain>
    </source>
</reference>
<organism evidence="3">
    <name type="scientific">Caenorhabditis brenneri</name>
    <name type="common">Nematode worm</name>
    <dbReference type="NCBI Taxonomy" id="135651"/>
    <lineage>
        <taxon>Eukaryota</taxon>
        <taxon>Metazoa</taxon>
        <taxon>Ecdysozoa</taxon>
        <taxon>Nematoda</taxon>
        <taxon>Chromadorea</taxon>
        <taxon>Rhabditida</taxon>
        <taxon>Rhabditina</taxon>
        <taxon>Rhabditomorpha</taxon>
        <taxon>Rhabditoidea</taxon>
        <taxon>Rhabditidae</taxon>
        <taxon>Peloderinae</taxon>
        <taxon>Caenorhabditis</taxon>
    </lineage>
</organism>